<dbReference type="GO" id="GO:0010133">
    <property type="term" value="P:L-proline catabolic process to L-glutamate"/>
    <property type="evidence" value="ECO:0007669"/>
    <property type="project" value="TreeGrafter"/>
</dbReference>
<comment type="similarity">
    <text evidence="1 5">Belongs to the proline oxidase family.</text>
</comment>
<dbReference type="InterPro" id="IPR002872">
    <property type="entry name" value="Proline_DH_dom"/>
</dbReference>
<dbReference type="InterPro" id="IPR029041">
    <property type="entry name" value="FAD-linked_oxidoreductase-like"/>
</dbReference>
<keyword evidence="4 5" id="KW-0642">Proline metabolism</keyword>
<dbReference type="Gene3D" id="3.20.20.220">
    <property type="match status" value="1"/>
</dbReference>
<dbReference type="GO" id="GO:0071949">
    <property type="term" value="F:FAD binding"/>
    <property type="evidence" value="ECO:0007669"/>
    <property type="project" value="TreeGrafter"/>
</dbReference>
<sequence length="497" mass="53885">MLSKKDSAVSLPPKEPPTLTLLSTEELLRSYLVYSLCSFPTLVDASPALLQWAWTTSIPGVKWLATAVIRATFFQQFCGGETLEELRGTLDRLASRRVGALIVYSVEAEPSEGGHSGAPEAGAAHLHTDLVEEVYRSVDFATSLSQAGTHSPAVALKVSGLLKDPAALRRVSDAIVANRLFTDQSHNAVTALDGALSEKTLNVSSHDAFAMYELLEAMRKIGHRAKEGRTKVVIDAEWTAIQPAIDLLSLELSREFNHIDSPSAPPTFYITLQTSLRRSEPFLRAMLADAHARNYSLGVKVVRGAYVTAEHKAANVGGFTSPAWSTKLETDQCFDTCSRLLVDALAAQVQGTGAAEVGAIFATHNRSSVSLIFDLLRDQGLAHPQPRADESSHTTLVLRSSACNLVSFAQLAGMADDVTDKLANHLIAEEGSPTTLKYLPYGSFDKVMPYLVRRAQENKSIMSGEGEGGGGAAEEKKRIRRELRRRVASWWDGQPSV</sequence>
<proteinExistence type="inferred from homology"/>
<dbReference type="InterPro" id="IPR015659">
    <property type="entry name" value="Proline_oxidase"/>
</dbReference>
<dbReference type="AlphaFoldDB" id="A0A316UMD5"/>
<name>A0A316UMD5_9BASI</name>
<dbReference type="GO" id="GO:0005739">
    <property type="term" value="C:mitochondrion"/>
    <property type="evidence" value="ECO:0007669"/>
    <property type="project" value="TreeGrafter"/>
</dbReference>
<evidence type="ECO:0000256" key="2">
    <source>
        <dbReference type="ARBA" id="ARBA00012695"/>
    </source>
</evidence>
<evidence type="ECO:0000256" key="4">
    <source>
        <dbReference type="ARBA" id="ARBA00023062"/>
    </source>
</evidence>
<dbReference type="Pfam" id="PF01619">
    <property type="entry name" value="Pro_dh"/>
    <property type="match status" value="1"/>
</dbReference>
<keyword evidence="5" id="KW-0285">Flavoprotein</keyword>
<dbReference type="OrthoDB" id="5464at2759"/>
<evidence type="ECO:0000313" key="8">
    <source>
        <dbReference type="Proteomes" id="UP000245884"/>
    </source>
</evidence>
<protein>
    <recommendedName>
        <fullName evidence="2 5">Proline dehydrogenase</fullName>
        <ecNumber evidence="2 5">1.5.5.2</ecNumber>
    </recommendedName>
</protein>
<dbReference type="SUPFAM" id="SSF51730">
    <property type="entry name" value="FAD-linked oxidoreductase"/>
    <property type="match status" value="1"/>
</dbReference>
<feature type="domain" description="Proline dehydrogenase" evidence="6">
    <location>
        <begin position="158"/>
        <end position="463"/>
    </location>
</feature>
<keyword evidence="3 5" id="KW-0560">Oxidoreductase</keyword>
<keyword evidence="5" id="KW-0274">FAD</keyword>
<evidence type="ECO:0000256" key="3">
    <source>
        <dbReference type="ARBA" id="ARBA00023002"/>
    </source>
</evidence>
<organism evidence="7 8">
    <name type="scientific">Jaminaea rosea</name>
    <dbReference type="NCBI Taxonomy" id="1569628"/>
    <lineage>
        <taxon>Eukaryota</taxon>
        <taxon>Fungi</taxon>
        <taxon>Dikarya</taxon>
        <taxon>Basidiomycota</taxon>
        <taxon>Ustilaginomycotina</taxon>
        <taxon>Exobasidiomycetes</taxon>
        <taxon>Microstromatales</taxon>
        <taxon>Microstromatales incertae sedis</taxon>
        <taxon>Jaminaea</taxon>
    </lineage>
</organism>
<comment type="function">
    <text evidence="5">Converts proline to delta-1-pyrroline-5-carboxylate.</text>
</comment>
<dbReference type="GO" id="GO:0004657">
    <property type="term" value="F:proline dehydrogenase activity"/>
    <property type="evidence" value="ECO:0007669"/>
    <property type="project" value="UniProtKB-EC"/>
</dbReference>
<comment type="catalytic activity">
    <reaction evidence="5">
        <text>L-proline + a quinone = (S)-1-pyrroline-5-carboxylate + a quinol + H(+)</text>
        <dbReference type="Rhea" id="RHEA:23784"/>
        <dbReference type="ChEBI" id="CHEBI:15378"/>
        <dbReference type="ChEBI" id="CHEBI:17388"/>
        <dbReference type="ChEBI" id="CHEBI:24646"/>
        <dbReference type="ChEBI" id="CHEBI:60039"/>
        <dbReference type="ChEBI" id="CHEBI:132124"/>
        <dbReference type="EC" id="1.5.5.2"/>
    </reaction>
</comment>
<reference evidence="7 8" key="1">
    <citation type="journal article" date="2018" name="Mol. Biol. Evol.">
        <title>Broad Genomic Sampling Reveals a Smut Pathogenic Ancestry of the Fungal Clade Ustilaginomycotina.</title>
        <authorList>
            <person name="Kijpornyongpan T."/>
            <person name="Mondo S.J."/>
            <person name="Barry K."/>
            <person name="Sandor L."/>
            <person name="Lee J."/>
            <person name="Lipzen A."/>
            <person name="Pangilinan J."/>
            <person name="LaButti K."/>
            <person name="Hainaut M."/>
            <person name="Henrissat B."/>
            <person name="Grigoriev I.V."/>
            <person name="Spatafora J.W."/>
            <person name="Aime M.C."/>
        </authorList>
    </citation>
    <scope>NUCLEOTIDE SEQUENCE [LARGE SCALE GENOMIC DNA]</scope>
    <source>
        <strain evidence="7 8">MCA 5214</strain>
    </source>
</reference>
<evidence type="ECO:0000259" key="6">
    <source>
        <dbReference type="Pfam" id="PF01619"/>
    </source>
</evidence>
<keyword evidence="8" id="KW-1185">Reference proteome</keyword>
<dbReference type="STRING" id="1569628.A0A316UMD5"/>
<dbReference type="EMBL" id="KZ819675">
    <property type="protein sequence ID" value="PWN25541.1"/>
    <property type="molecule type" value="Genomic_DNA"/>
</dbReference>
<dbReference type="GeneID" id="37026389"/>
<comment type="cofactor">
    <cofactor evidence="5">
        <name>FAD</name>
        <dbReference type="ChEBI" id="CHEBI:57692"/>
    </cofactor>
</comment>
<dbReference type="RefSeq" id="XP_025360153.1">
    <property type="nucleotide sequence ID" value="XM_025504566.1"/>
</dbReference>
<accession>A0A316UMD5</accession>
<evidence type="ECO:0000256" key="5">
    <source>
        <dbReference type="RuleBase" id="RU364054"/>
    </source>
</evidence>
<dbReference type="EC" id="1.5.5.2" evidence="2 5"/>
<dbReference type="Proteomes" id="UP000245884">
    <property type="component" value="Unassembled WGS sequence"/>
</dbReference>
<evidence type="ECO:0000256" key="1">
    <source>
        <dbReference type="ARBA" id="ARBA00005869"/>
    </source>
</evidence>
<gene>
    <name evidence="7" type="ORF">BDZ90DRAFT_223212</name>
</gene>
<dbReference type="PANTHER" id="PTHR13914">
    <property type="entry name" value="PROLINE OXIDASE"/>
    <property type="match status" value="1"/>
</dbReference>
<dbReference type="PANTHER" id="PTHR13914:SF0">
    <property type="entry name" value="PROLINE DEHYDROGENASE 1, MITOCHONDRIAL"/>
    <property type="match status" value="1"/>
</dbReference>
<evidence type="ECO:0000313" key="7">
    <source>
        <dbReference type="EMBL" id="PWN25541.1"/>
    </source>
</evidence>